<dbReference type="SUPFAM" id="SSF51395">
    <property type="entry name" value="FMN-linked oxidoreductases"/>
    <property type="match status" value="1"/>
</dbReference>
<dbReference type="Gene3D" id="3.20.20.70">
    <property type="entry name" value="Aldolase class I"/>
    <property type="match status" value="1"/>
</dbReference>
<feature type="binding site" evidence="7">
    <location>
        <begin position="81"/>
        <end position="83"/>
    </location>
    <ligand>
        <name>FMN</name>
        <dbReference type="ChEBI" id="CHEBI:58210"/>
    </ligand>
</feature>
<dbReference type="InterPro" id="IPR013785">
    <property type="entry name" value="Aldolase_TIM"/>
</dbReference>
<keyword evidence="2" id="KW-0560">Oxidoreductase</keyword>
<name>A0A7I8V9F7_9ANNE</name>
<feature type="active site" description="Proton acceptor" evidence="6">
    <location>
        <position position="250"/>
    </location>
</feature>
<proteinExistence type="inferred from homology"/>
<comment type="caution">
    <text evidence="9">The sequence shown here is derived from an EMBL/GenBank/DDBJ whole genome shotgun (WGS) entry which is preliminary data.</text>
</comment>
<dbReference type="InterPro" id="IPR000262">
    <property type="entry name" value="FMN-dep_DH"/>
</dbReference>
<dbReference type="PROSITE" id="PS51349">
    <property type="entry name" value="FMN_HYDROXY_ACID_DH_2"/>
    <property type="match status" value="1"/>
</dbReference>
<feature type="binding site" evidence="7">
    <location>
        <position position="226"/>
    </location>
    <ligand>
        <name>FMN</name>
        <dbReference type="ChEBI" id="CHEBI:58210"/>
    </ligand>
</feature>
<comment type="similarity">
    <text evidence="3">Belongs to the FMN-dependent alpha-hydroxy acid dehydrogenase family.</text>
</comment>
<dbReference type="Proteomes" id="UP000549394">
    <property type="component" value="Unassembled WGS sequence"/>
</dbReference>
<sequence length="348" mass="38341">MENSTELRSLAEFEERAKEKLSSDLYFSFYGDTNNGKVVERNKFALERLLLCPNICKDVTNRNMELKLFKESFPFPLGISPTASHELVHPSGELATAKAAESLGIPYVISMFSNVAIENIVKSTVNGFHLAQIQFIKDKNATFDLMKRFERAGVKGFVITIDMPVLHPNKPYSQKLRLKNPQPNSLRQIFADDEMLIVNGSAFDGSYTWEDVKQFKQKTNLPVIVKGILTPQNAIEAINSGVSAIWISNHGGRQMSDCPPTVEALEIISPVVKRYGIPLFIDGGIRSGSDVLKCLALGADMVFLGRPVISGLVVNGIQGIIDTFHILTKDLDANMAMCETGEAVEASA</sequence>
<keyword evidence="7" id="KW-0288">FMN</keyword>
<feature type="binding site" evidence="7">
    <location>
        <position position="132"/>
    </location>
    <ligand>
        <name>glyoxylate</name>
        <dbReference type="ChEBI" id="CHEBI:36655"/>
    </ligand>
</feature>
<comment type="catalytic activity">
    <reaction evidence="5">
        <text>2-hydroxyoctanoate + O2 = 2-oxooctanoate + H2O2</text>
        <dbReference type="Rhea" id="RHEA:67940"/>
        <dbReference type="ChEBI" id="CHEBI:15379"/>
        <dbReference type="ChEBI" id="CHEBI:16240"/>
        <dbReference type="ChEBI" id="CHEBI:133514"/>
        <dbReference type="ChEBI" id="CHEBI:176689"/>
    </reaction>
    <physiologicalReaction direction="left-to-right" evidence="5">
        <dbReference type="Rhea" id="RHEA:67941"/>
    </physiologicalReaction>
</comment>
<feature type="binding site" evidence="7">
    <location>
        <begin position="282"/>
        <end position="286"/>
    </location>
    <ligand>
        <name>FMN</name>
        <dbReference type="ChEBI" id="CHEBI:58210"/>
    </ligand>
</feature>
<evidence type="ECO:0000256" key="3">
    <source>
        <dbReference type="ARBA" id="ARBA00024042"/>
    </source>
</evidence>
<dbReference type="GO" id="GO:0003973">
    <property type="term" value="F:(S)-2-hydroxy-acid oxidase activity"/>
    <property type="evidence" value="ECO:0007669"/>
    <property type="project" value="UniProtKB-EC"/>
</dbReference>
<dbReference type="Pfam" id="PF01070">
    <property type="entry name" value="FMN_dh"/>
    <property type="match status" value="1"/>
</dbReference>
<evidence type="ECO:0000313" key="10">
    <source>
        <dbReference type="Proteomes" id="UP000549394"/>
    </source>
</evidence>
<comment type="catalytic activity">
    <reaction evidence="4">
        <text>a (2S)-2-hydroxycarboxylate + O2 = a 2-oxocarboxylate + H2O2</text>
        <dbReference type="Rhea" id="RHEA:16789"/>
        <dbReference type="ChEBI" id="CHEBI:15379"/>
        <dbReference type="ChEBI" id="CHEBI:16240"/>
        <dbReference type="ChEBI" id="CHEBI:35179"/>
        <dbReference type="ChEBI" id="CHEBI:58123"/>
        <dbReference type="EC" id="1.1.3.15"/>
    </reaction>
    <physiologicalReaction direction="left-to-right" evidence="4">
        <dbReference type="Rhea" id="RHEA:16790"/>
    </physiologicalReaction>
</comment>
<evidence type="ECO:0000256" key="4">
    <source>
        <dbReference type="ARBA" id="ARBA00029325"/>
    </source>
</evidence>
<evidence type="ECO:0000256" key="1">
    <source>
        <dbReference type="ARBA" id="ARBA00001917"/>
    </source>
</evidence>
<evidence type="ECO:0000259" key="8">
    <source>
        <dbReference type="PROSITE" id="PS51349"/>
    </source>
</evidence>
<keyword evidence="10" id="KW-1185">Reference proteome</keyword>
<evidence type="ECO:0000256" key="7">
    <source>
        <dbReference type="PIRSR" id="PIRSR000138-2"/>
    </source>
</evidence>
<evidence type="ECO:0000256" key="5">
    <source>
        <dbReference type="ARBA" id="ARBA00029327"/>
    </source>
</evidence>
<protein>
    <submittedName>
        <fullName evidence="9">DgyrCDS552</fullName>
    </submittedName>
</protein>
<dbReference type="EMBL" id="CAJFCJ010000001">
    <property type="protein sequence ID" value="CAD5111220.1"/>
    <property type="molecule type" value="Genomic_DNA"/>
</dbReference>
<feature type="binding site" evidence="7">
    <location>
        <position position="248"/>
    </location>
    <ligand>
        <name>FMN</name>
        <dbReference type="ChEBI" id="CHEBI:58210"/>
    </ligand>
</feature>
<feature type="binding site" evidence="7">
    <location>
        <position position="160"/>
    </location>
    <ligand>
        <name>FMN</name>
        <dbReference type="ChEBI" id="CHEBI:58210"/>
    </ligand>
</feature>
<feature type="binding site" evidence="7">
    <location>
        <position position="250"/>
    </location>
    <ligand>
        <name>glyoxylate</name>
        <dbReference type="ChEBI" id="CHEBI:36655"/>
    </ligand>
</feature>
<dbReference type="CDD" id="cd02809">
    <property type="entry name" value="alpha_hydroxyacid_oxid_FMN"/>
    <property type="match status" value="1"/>
</dbReference>
<reference evidence="9 10" key="1">
    <citation type="submission" date="2020-08" db="EMBL/GenBank/DDBJ databases">
        <authorList>
            <person name="Hejnol A."/>
        </authorList>
    </citation>
    <scope>NUCLEOTIDE SEQUENCE [LARGE SCALE GENOMIC DNA]</scope>
</reference>
<dbReference type="PANTHER" id="PTHR10578">
    <property type="entry name" value="S -2-HYDROXY-ACID OXIDASE-RELATED"/>
    <property type="match status" value="1"/>
</dbReference>
<dbReference type="AlphaFoldDB" id="A0A7I8V9F7"/>
<dbReference type="PANTHER" id="PTHR10578:SF146">
    <property type="entry name" value="OXIDASE, PUTATIVE-RELATED"/>
    <property type="match status" value="1"/>
</dbReference>
<keyword evidence="7" id="KW-0285">Flavoprotein</keyword>
<dbReference type="InterPro" id="IPR037396">
    <property type="entry name" value="FMN_HAD"/>
</dbReference>
<organism evidence="9 10">
    <name type="scientific">Dimorphilus gyrociliatus</name>
    <dbReference type="NCBI Taxonomy" id="2664684"/>
    <lineage>
        <taxon>Eukaryota</taxon>
        <taxon>Metazoa</taxon>
        <taxon>Spiralia</taxon>
        <taxon>Lophotrochozoa</taxon>
        <taxon>Annelida</taxon>
        <taxon>Polychaeta</taxon>
        <taxon>Polychaeta incertae sedis</taxon>
        <taxon>Dinophilidae</taxon>
        <taxon>Dimorphilus</taxon>
    </lineage>
</organism>
<dbReference type="PIRSF" id="PIRSF000138">
    <property type="entry name" value="Al-hdrx_acd_dh"/>
    <property type="match status" value="1"/>
</dbReference>
<dbReference type="OrthoDB" id="6274671at2759"/>
<dbReference type="GO" id="GO:0010181">
    <property type="term" value="F:FMN binding"/>
    <property type="evidence" value="ECO:0007669"/>
    <property type="project" value="InterPro"/>
</dbReference>
<dbReference type="InterPro" id="IPR012133">
    <property type="entry name" value="Alpha-hydoxy_acid_DH_FMN"/>
</dbReference>
<feature type="binding site" evidence="7">
    <location>
        <position position="253"/>
    </location>
    <ligand>
        <name>glyoxylate</name>
        <dbReference type="ChEBI" id="CHEBI:36655"/>
    </ligand>
</feature>
<dbReference type="InterPro" id="IPR008259">
    <property type="entry name" value="FMN_hydac_DH_AS"/>
</dbReference>
<gene>
    <name evidence="9" type="ORF">DGYR_LOCUS543</name>
</gene>
<evidence type="ECO:0000256" key="6">
    <source>
        <dbReference type="PIRSR" id="PIRSR000138-1"/>
    </source>
</evidence>
<comment type="cofactor">
    <cofactor evidence="1">
        <name>FMN</name>
        <dbReference type="ChEBI" id="CHEBI:58210"/>
    </cofactor>
</comment>
<feature type="binding site" evidence="7">
    <location>
        <position position="110"/>
    </location>
    <ligand>
        <name>FMN</name>
        <dbReference type="ChEBI" id="CHEBI:58210"/>
    </ligand>
</feature>
<feature type="domain" description="FMN hydroxy acid dehydrogenase" evidence="8">
    <location>
        <begin position="2"/>
        <end position="348"/>
    </location>
</feature>
<dbReference type="GO" id="GO:0005777">
    <property type="term" value="C:peroxisome"/>
    <property type="evidence" value="ECO:0007669"/>
    <property type="project" value="UniProtKB-ARBA"/>
</dbReference>
<accession>A0A7I8V9F7</accession>
<dbReference type="PROSITE" id="PS00557">
    <property type="entry name" value="FMN_HYDROXY_ACID_DH_1"/>
    <property type="match status" value="1"/>
</dbReference>
<evidence type="ECO:0000256" key="2">
    <source>
        <dbReference type="ARBA" id="ARBA00023002"/>
    </source>
</evidence>
<feature type="binding site" evidence="7">
    <location>
        <begin position="305"/>
        <end position="306"/>
    </location>
    <ligand>
        <name>FMN</name>
        <dbReference type="ChEBI" id="CHEBI:58210"/>
    </ligand>
</feature>
<evidence type="ECO:0000313" key="9">
    <source>
        <dbReference type="EMBL" id="CAD5111220.1"/>
    </source>
</evidence>